<dbReference type="PANTHER" id="PTHR45527">
    <property type="entry name" value="NONRIBOSOMAL PEPTIDE SYNTHETASE"/>
    <property type="match status" value="1"/>
</dbReference>
<dbReference type="PROSITE" id="PS00455">
    <property type="entry name" value="AMP_BINDING"/>
    <property type="match status" value="1"/>
</dbReference>
<evidence type="ECO:0000313" key="7">
    <source>
        <dbReference type="EMBL" id="AIG25296.1"/>
    </source>
</evidence>
<protein>
    <submittedName>
        <fullName evidence="7">NRPS-PKS domain-containing protein</fullName>
    </submittedName>
</protein>
<dbReference type="eggNOG" id="COG1020">
    <property type="taxonomic scope" value="Bacteria"/>
</dbReference>
<dbReference type="InterPro" id="IPR057326">
    <property type="entry name" value="KR_dom"/>
</dbReference>
<keyword evidence="2" id="KW-0596">Phosphopantetheine</keyword>
<keyword evidence="5" id="KW-0045">Antibiotic biosynthesis</keyword>
<evidence type="ECO:0000313" key="8">
    <source>
        <dbReference type="Proteomes" id="UP000005850"/>
    </source>
</evidence>
<dbReference type="EMBL" id="CP007806">
    <property type="protein sequence ID" value="AIG25296.1"/>
    <property type="molecule type" value="Genomic_DNA"/>
</dbReference>
<dbReference type="InterPro" id="IPR006162">
    <property type="entry name" value="Ppantetheine_attach_site"/>
</dbReference>
<dbReference type="KEGG" id="blr:BRLA_c009550"/>
<evidence type="ECO:0000256" key="4">
    <source>
        <dbReference type="ARBA" id="ARBA00022737"/>
    </source>
</evidence>
<dbReference type="SUPFAM" id="SSF52777">
    <property type="entry name" value="CoA-dependent acyltransferases"/>
    <property type="match status" value="2"/>
</dbReference>
<dbReference type="STRING" id="1042163.BRLA_c009550"/>
<feature type="domain" description="Carrier" evidence="6">
    <location>
        <begin position="1221"/>
        <end position="1296"/>
    </location>
</feature>
<dbReference type="PANTHER" id="PTHR45527:SF1">
    <property type="entry name" value="FATTY ACID SYNTHASE"/>
    <property type="match status" value="1"/>
</dbReference>
<dbReference type="Gene3D" id="3.40.50.12780">
    <property type="entry name" value="N-terminal domain of ligase-like"/>
    <property type="match status" value="1"/>
</dbReference>
<dbReference type="GO" id="GO:0017000">
    <property type="term" value="P:antibiotic biosynthetic process"/>
    <property type="evidence" value="ECO:0007669"/>
    <property type="project" value="UniProtKB-KW"/>
</dbReference>
<dbReference type="CDD" id="cd19531">
    <property type="entry name" value="LCL_NRPS-like"/>
    <property type="match status" value="1"/>
</dbReference>
<evidence type="ECO:0000256" key="1">
    <source>
        <dbReference type="ARBA" id="ARBA00001957"/>
    </source>
</evidence>
<keyword evidence="3" id="KW-0597">Phosphoprotein</keyword>
<dbReference type="PROSITE" id="PS00012">
    <property type="entry name" value="PHOSPHOPANTETHEINE"/>
    <property type="match status" value="1"/>
</dbReference>
<dbReference type="HOGENOM" id="CLU_000895_0_0_9"/>
<evidence type="ECO:0000256" key="5">
    <source>
        <dbReference type="ARBA" id="ARBA00023194"/>
    </source>
</evidence>
<dbReference type="GO" id="GO:0005737">
    <property type="term" value="C:cytoplasm"/>
    <property type="evidence" value="ECO:0007669"/>
    <property type="project" value="TreeGrafter"/>
</dbReference>
<dbReference type="GO" id="GO:0044550">
    <property type="term" value="P:secondary metabolite biosynthetic process"/>
    <property type="evidence" value="ECO:0007669"/>
    <property type="project" value="TreeGrafter"/>
</dbReference>
<dbReference type="Gene3D" id="3.40.50.720">
    <property type="entry name" value="NAD(P)-binding Rossmann-like Domain"/>
    <property type="match status" value="1"/>
</dbReference>
<dbReference type="InterPro" id="IPR049490">
    <property type="entry name" value="C883_1060-like_KR_N"/>
</dbReference>
<dbReference type="GO" id="GO:0031177">
    <property type="term" value="F:phosphopantetheine binding"/>
    <property type="evidence" value="ECO:0007669"/>
    <property type="project" value="TreeGrafter"/>
</dbReference>
<name>A0A075R1L1_BRELA</name>
<dbReference type="Pfam" id="PF21394">
    <property type="entry name" value="Beta-ketacyl_N"/>
    <property type="match status" value="1"/>
</dbReference>
<dbReference type="SUPFAM" id="SSF56801">
    <property type="entry name" value="Acetyl-CoA synthetase-like"/>
    <property type="match status" value="1"/>
</dbReference>
<dbReference type="InterPro" id="IPR001242">
    <property type="entry name" value="Condensation_dom"/>
</dbReference>
<dbReference type="Gene3D" id="3.30.559.30">
    <property type="entry name" value="Nonribosomal peptide synthetase, condensation domain"/>
    <property type="match status" value="1"/>
</dbReference>
<dbReference type="Gene3D" id="1.10.1200.10">
    <property type="entry name" value="ACP-like"/>
    <property type="match status" value="1"/>
</dbReference>
<dbReference type="InterPro" id="IPR009081">
    <property type="entry name" value="PP-bd_ACP"/>
</dbReference>
<dbReference type="InterPro" id="IPR036736">
    <property type="entry name" value="ACP-like_sf"/>
</dbReference>
<dbReference type="Proteomes" id="UP000005850">
    <property type="component" value="Chromosome"/>
</dbReference>
<keyword evidence="4" id="KW-0677">Repeat</keyword>
<dbReference type="GO" id="GO:0008610">
    <property type="term" value="P:lipid biosynthetic process"/>
    <property type="evidence" value="ECO:0007669"/>
    <property type="project" value="UniProtKB-ARBA"/>
</dbReference>
<dbReference type="eggNOG" id="COG0318">
    <property type="taxonomic scope" value="Bacteria"/>
</dbReference>
<reference evidence="7 8" key="1">
    <citation type="journal article" date="2011" name="J. Bacteriol.">
        <title>Genome sequence of Brevibacillus laterosporus LMG 15441, a pathogen of invertebrates.</title>
        <authorList>
            <person name="Djukic M."/>
            <person name="Poehlein A."/>
            <person name="Thurmer A."/>
            <person name="Daniel R."/>
        </authorList>
    </citation>
    <scope>NUCLEOTIDE SEQUENCE [LARGE SCALE GENOMIC DNA]</scope>
    <source>
        <strain evidence="7 8">LMG 15441</strain>
    </source>
</reference>
<evidence type="ECO:0000256" key="3">
    <source>
        <dbReference type="ARBA" id="ARBA00022553"/>
    </source>
</evidence>
<accession>A0A075R1L1</accession>
<gene>
    <name evidence="7" type="ORF">BRLA_c009550</name>
</gene>
<dbReference type="InterPro" id="IPR045851">
    <property type="entry name" value="AMP-bd_C_sf"/>
</dbReference>
<dbReference type="SMART" id="SM00822">
    <property type="entry name" value="PKS_KR"/>
    <property type="match status" value="1"/>
</dbReference>
<dbReference type="RefSeq" id="WP_003335194.1">
    <property type="nucleotide sequence ID" value="NZ_CP007806.1"/>
</dbReference>
<comment type="cofactor">
    <cofactor evidence="1">
        <name>pantetheine 4'-phosphate</name>
        <dbReference type="ChEBI" id="CHEBI:47942"/>
    </cofactor>
</comment>
<keyword evidence="8" id="KW-1185">Reference proteome</keyword>
<sequence length="1747" mass="199864">MSIQKQSQIVLDMEKSLKGLEYIDEVRVVQEEKNIGNRILHAKDLIPTMMKPDRVKVDTPKSELLRQNERIESSLPLAISHGDELKRTASSPTTLIDVLLDAAKLEDKGIVYVLDNGDEIETSYRQLFEQAKRLLKGLRNMGIKPQDRVIFQFQKNQNYVPMFWACVLGGFITVPIATSTSYAEKNADTMKLYNIWNMLDKPVIITDEDLLEEVNKLSAVWETDEFVISTAEQLMNNDEEQEFYTYQEEDFVLYLLTSGSTGLPKCVQHRNASLVARSMATAQFNQFDSEEVLLCWMPLEHVGGLVMYHILGVYLACQQILPRVDSFISQPLNWLHWMDKYKATLTWAPNFAFSLVNDQEKAIEEGSWDLSSVKHILNGGEAIVAKTAKRFLSILRKHQLRDDCMYPSFGMSETSSGIVFSKTFRSKPQSGVHYVDKISFETLLRFVNDTEKEHICFTEVGGPIPGVSVRIVDDNNQLLHENHIGRVQVTGPTIMAGYYQNQEANQEAFIGDGWFFTGDLGFLNEGRLTVTGRQKDIIIMNGKNYYNYEIESLVESVYGVQSTFVAAAAFIDTSKSVEELAIFFTPINDIDERFLGFIITEIRRTVSRNLGITPKHIIPIKKETFSKTESGKIQRNKFTERLYAGEFDEIMKQIETQNEDPHQTFPEWMYARKWEERPISVLASPLPQETYLIFRDKLGLGDQWSALSQNGSSTMIIVDQGESFKKRGEFHYEINQHEQKDYQLLCEELKKESVTIHHVLHLWTYQEDLDEAKKELSYLKESQFLGSFSLIFLLQALHKEVGMPKTLTFVSSNVFSLENPEHSAYEKATIPGIIKTMKHEFPNTIAKFVDIDTNHPPYHPLQALQAEQGLPDEESVVIYSKGKRFVPKLQQVNLQEANKKPLPLVEKGFYVVTGGLGGVGKQIAHYLIQKLDANILLLGKTALPGATDTNTGTQSERYRALRELEKLTTRENQIIYKSTDLSNATVLEEAIHESMLGMNAEKVDGIIHLAGVYYEKPLLEESIESLEHMYESKVAGTYLLGKLVEKYPEAILVTSSSSSGLLSGYGVGAYTSANMFVETFTDYVAQKRDGVQCFAWSLWNDIGLGQQFTDMKDLLIRKGHQPISAQKGIFSFELGLMLEHNMLYIGLNKGVSEIATLCSEVVEKELVTTVYFSTTHNQFSLSEMYNTIRLHTIDEKGHSTKVIFRQVDQLHSDQAEDHLVSNNRRVEEEIKQLWSEILQVDQLQAFDSFFDLGGSSLKATQLLSSVQSRFGVAIPLKVFFENPTIKGLIHRMGNVAGTKANVMRIYEPAKKREKIIDLSSSQRGQWYLYQTRPDSPFYNITFTLTFEENVNRQALLKSIQAVIQSQEALRSEIRMIEDDPKLFIHDTYVVGIPIIDLSSYPLEQKEQKLEALIDTEANTPFQMMQESLSRFTLIHVGDNVHILLGSMHHIISDGWSIHVFTKELLRFYKEIQENGVIDRKELDYTYTNYLLDQKEWLTKENPEYADQLYYWKENLATETAPLTLPIQLSRPAIQSYQGMTIEQLVTQELTQNIMEASKHMKSTPYMFLLSTFAALLFRYSGQDTFRLGTVLANRNMPQTEKIIGYLANTVTLSFDFKEELTFDQLLDKVRGMALEAHDNQNVPLETVLRELQVRHTADMAPLFQIVFTMQNAVQHLYQNEQIKTYLDIVSNKTSKYDLSLHVYEEEHQLRLKLEFNTDLFEEEAMKTLLGHYLNFIQVITNDKVHTG</sequence>
<dbReference type="Pfam" id="PF00501">
    <property type="entry name" value="AMP-binding"/>
    <property type="match status" value="1"/>
</dbReference>
<dbReference type="InterPro" id="IPR023213">
    <property type="entry name" value="CAT-like_dom_sf"/>
</dbReference>
<dbReference type="Pfam" id="PF08659">
    <property type="entry name" value="KR"/>
    <property type="match status" value="1"/>
</dbReference>
<dbReference type="Pfam" id="PF00668">
    <property type="entry name" value="Condensation"/>
    <property type="match status" value="1"/>
</dbReference>
<evidence type="ECO:0000256" key="2">
    <source>
        <dbReference type="ARBA" id="ARBA00022450"/>
    </source>
</evidence>
<dbReference type="GO" id="GO:0003824">
    <property type="term" value="F:catalytic activity"/>
    <property type="evidence" value="ECO:0007669"/>
    <property type="project" value="InterPro"/>
</dbReference>
<dbReference type="GO" id="GO:0043041">
    <property type="term" value="P:amino acid activation for nonribosomal peptide biosynthetic process"/>
    <property type="evidence" value="ECO:0007669"/>
    <property type="project" value="TreeGrafter"/>
</dbReference>
<dbReference type="Gene3D" id="3.30.559.10">
    <property type="entry name" value="Chloramphenicol acetyltransferase-like domain"/>
    <property type="match status" value="1"/>
</dbReference>
<dbReference type="PROSITE" id="PS50075">
    <property type="entry name" value="CARRIER"/>
    <property type="match status" value="1"/>
</dbReference>
<evidence type="ECO:0000259" key="6">
    <source>
        <dbReference type="PROSITE" id="PS50075"/>
    </source>
</evidence>
<dbReference type="InterPro" id="IPR013968">
    <property type="entry name" value="PKS_KR"/>
</dbReference>
<dbReference type="InterPro" id="IPR020845">
    <property type="entry name" value="AMP-binding_CS"/>
</dbReference>
<organism evidence="7 8">
    <name type="scientific">Brevibacillus laterosporus LMG 15441</name>
    <dbReference type="NCBI Taxonomy" id="1042163"/>
    <lineage>
        <taxon>Bacteria</taxon>
        <taxon>Bacillati</taxon>
        <taxon>Bacillota</taxon>
        <taxon>Bacilli</taxon>
        <taxon>Bacillales</taxon>
        <taxon>Paenibacillaceae</taxon>
        <taxon>Brevibacillus</taxon>
    </lineage>
</organism>
<dbReference type="Pfam" id="PF00550">
    <property type="entry name" value="PP-binding"/>
    <property type="match status" value="1"/>
</dbReference>
<dbReference type="SUPFAM" id="SSF51735">
    <property type="entry name" value="NAD(P)-binding Rossmann-fold domains"/>
    <property type="match status" value="2"/>
</dbReference>
<proteinExistence type="predicted"/>
<dbReference type="Gene3D" id="3.30.300.30">
    <property type="match status" value="1"/>
</dbReference>
<dbReference type="InterPro" id="IPR036291">
    <property type="entry name" value="NAD(P)-bd_dom_sf"/>
</dbReference>
<dbReference type="InterPro" id="IPR042099">
    <property type="entry name" value="ANL_N_sf"/>
</dbReference>
<dbReference type="InterPro" id="IPR000873">
    <property type="entry name" value="AMP-dep_synth/lig_dom"/>
</dbReference>
<dbReference type="SUPFAM" id="SSF47336">
    <property type="entry name" value="ACP-like"/>
    <property type="match status" value="1"/>
</dbReference>